<name>A0ACC0TR52_9AGAM</name>
<evidence type="ECO:0000313" key="2">
    <source>
        <dbReference type="Proteomes" id="UP001207468"/>
    </source>
</evidence>
<evidence type="ECO:0000313" key="1">
    <source>
        <dbReference type="EMBL" id="KAI9434141.1"/>
    </source>
</evidence>
<organism evidence="1 2">
    <name type="scientific">Russula earlei</name>
    <dbReference type="NCBI Taxonomy" id="71964"/>
    <lineage>
        <taxon>Eukaryota</taxon>
        <taxon>Fungi</taxon>
        <taxon>Dikarya</taxon>
        <taxon>Basidiomycota</taxon>
        <taxon>Agaricomycotina</taxon>
        <taxon>Agaricomycetes</taxon>
        <taxon>Russulales</taxon>
        <taxon>Russulaceae</taxon>
        <taxon>Russula</taxon>
    </lineage>
</organism>
<protein>
    <submittedName>
        <fullName evidence="1">Uncharacterized protein</fullName>
    </submittedName>
</protein>
<comment type="caution">
    <text evidence="1">The sequence shown here is derived from an EMBL/GenBank/DDBJ whole genome shotgun (WGS) entry which is preliminary data.</text>
</comment>
<keyword evidence="2" id="KW-1185">Reference proteome</keyword>
<proteinExistence type="predicted"/>
<accession>A0ACC0TR52</accession>
<dbReference type="EMBL" id="JAGFNK010001172">
    <property type="protein sequence ID" value="KAI9434141.1"/>
    <property type="molecule type" value="Genomic_DNA"/>
</dbReference>
<sequence length="126" mass="14237">MRRTSLALEHSLMSLMATCENCNGQRRLDKALCVYKCPMPAGPVLSSSAHIPSLLLGTGYRHSFYILYAAAFFIHPPSLSQLHFIRRSHNAHVVCFCHFLSRRWHRPDARASQSKISGRGAPCRWA</sequence>
<gene>
    <name evidence="1" type="ORF">F5148DRAFT_1268187</name>
</gene>
<dbReference type="Proteomes" id="UP001207468">
    <property type="component" value="Unassembled WGS sequence"/>
</dbReference>
<reference evidence="1" key="1">
    <citation type="submission" date="2021-03" db="EMBL/GenBank/DDBJ databases">
        <title>Evolutionary priming and transition to the ectomycorrhizal habit in an iconic lineage of mushroom-forming fungi: is preadaptation a requirement?</title>
        <authorList>
            <consortium name="DOE Joint Genome Institute"/>
            <person name="Looney B.P."/>
            <person name="Miyauchi S."/>
            <person name="Morin E."/>
            <person name="Drula E."/>
            <person name="Courty P.E."/>
            <person name="Chicoki N."/>
            <person name="Fauchery L."/>
            <person name="Kohler A."/>
            <person name="Kuo A."/>
            <person name="LaButti K."/>
            <person name="Pangilinan J."/>
            <person name="Lipzen A."/>
            <person name="Riley R."/>
            <person name="Andreopoulos W."/>
            <person name="He G."/>
            <person name="Johnson J."/>
            <person name="Barry K.W."/>
            <person name="Grigoriev I.V."/>
            <person name="Nagy L."/>
            <person name="Hibbett D."/>
            <person name="Henrissat B."/>
            <person name="Matheny P.B."/>
            <person name="Labbe J."/>
            <person name="Martin A.F."/>
        </authorList>
    </citation>
    <scope>NUCLEOTIDE SEQUENCE</scope>
    <source>
        <strain evidence="1">BPL698</strain>
    </source>
</reference>